<keyword evidence="4" id="KW-0732">Signal</keyword>
<dbReference type="InterPro" id="IPR036058">
    <property type="entry name" value="Kazal_dom_sf"/>
</dbReference>
<evidence type="ECO:0000259" key="5">
    <source>
        <dbReference type="PROSITE" id="PS51465"/>
    </source>
</evidence>
<dbReference type="Proteomes" id="UP000095300">
    <property type="component" value="Unassembled WGS sequence"/>
</dbReference>
<evidence type="ECO:0000313" key="6">
    <source>
        <dbReference type="EnsemblMetazoa" id="SCAU014605-PA"/>
    </source>
</evidence>
<keyword evidence="7" id="KW-1185">Reference proteome</keyword>
<dbReference type="PANTHER" id="PTHR10913:SF45">
    <property type="entry name" value="FOLLISTATIN, ISOFORM A-RELATED"/>
    <property type="match status" value="1"/>
</dbReference>
<dbReference type="CDD" id="cd00104">
    <property type="entry name" value="KAZAL_FS"/>
    <property type="match status" value="2"/>
</dbReference>
<keyword evidence="1" id="KW-0646">Protease inhibitor</keyword>
<organism evidence="6 7">
    <name type="scientific">Stomoxys calcitrans</name>
    <name type="common">Stable fly</name>
    <name type="synonym">Conops calcitrans</name>
    <dbReference type="NCBI Taxonomy" id="35570"/>
    <lineage>
        <taxon>Eukaryota</taxon>
        <taxon>Metazoa</taxon>
        <taxon>Ecdysozoa</taxon>
        <taxon>Arthropoda</taxon>
        <taxon>Hexapoda</taxon>
        <taxon>Insecta</taxon>
        <taxon>Pterygota</taxon>
        <taxon>Neoptera</taxon>
        <taxon>Endopterygota</taxon>
        <taxon>Diptera</taxon>
        <taxon>Brachycera</taxon>
        <taxon>Muscomorpha</taxon>
        <taxon>Muscoidea</taxon>
        <taxon>Muscidae</taxon>
        <taxon>Stomoxys</taxon>
    </lineage>
</organism>
<proteinExistence type="predicted"/>
<evidence type="ECO:0000256" key="2">
    <source>
        <dbReference type="ARBA" id="ARBA00022900"/>
    </source>
</evidence>
<feature type="signal peptide" evidence="4">
    <location>
        <begin position="1"/>
        <end position="19"/>
    </location>
</feature>
<dbReference type="VEuPathDB" id="VectorBase:SCAU014605"/>
<dbReference type="STRING" id="35570.A0A1I8Q7K7"/>
<dbReference type="SUPFAM" id="SSF100895">
    <property type="entry name" value="Kazal-type serine protease inhibitors"/>
    <property type="match status" value="2"/>
</dbReference>
<name>A0A1I8Q7K7_STOCA</name>
<dbReference type="EnsemblMetazoa" id="SCAU014605-RA">
    <property type="protein sequence ID" value="SCAU014605-PA"/>
    <property type="gene ID" value="SCAU014605"/>
</dbReference>
<evidence type="ECO:0000256" key="4">
    <source>
        <dbReference type="SAM" id="SignalP"/>
    </source>
</evidence>
<dbReference type="PANTHER" id="PTHR10913">
    <property type="entry name" value="FOLLISTATIN-RELATED"/>
    <property type="match status" value="1"/>
</dbReference>
<dbReference type="InterPro" id="IPR002350">
    <property type="entry name" value="Kazal_dom"/>
</dbReference>
<dbReference type="SMART" id="SM00280">
    <property type="entry name" value="KAZAL"/>
    <property type="match status" value="2"/>
</dbReference>
<evidence type="ECO:0000313" key="7">
    <source>
        <dbReference type="Proteomes" id="UP000095300"/>
    </source>
</evidence>
<dbReference type="OrthoDB" id="8056624at2759"/>
<accession>A0A1I8Q7K7</accession>
<dbReference type="Gene3D" id="3.30.60.30">
    <property type="match status" value="2"/>
</dbReference>
<gene>
    <name evidence="6" type="primary">106089850</name>
</gene>
<dbReference type="PROSITE" id="PS51465">
    <property type="entry name" value="KAZAL_2"/>
    <property type="match status" value="1"/>
</dbReference>
<protein>
    <recommendedName>
        <fullName evidence="5">Kazal-like domain-containing protein</fullName>
    </recommendedName>
</protein>
<reference evidence="6" key="1">
    <citation type="submission" date="2020-05" db="UniProtKB">
        <authorList>
            <consortium name="EnsemblMetazoa"/>
        </authorList>
    </citation>
    <scope>IDENTIFICATION</scope>
    <source>
        <strain evidence="6">USDA</strain>
    </source>
</reference>
<feature type="domain" description="Kazal-like" evidence="5">
    <location>
        <begin position="129"/>
        <end position="188"/>
    </location>
</feature>
<sequence length="198" mass="22110">MTNLYKPFLLVIFAASVLSASYSSYPSEYDPCLAQRRCSFEEFIVRAVDNNKQCLLFRNDCLFLNEVCARRANNQPALEKVEPEACRCTDICPAIHKPVCGEHGGVYTTFPNSCTMNSMACRQNKSLTKVNRAKCQRKCPDSCPGVYSPVCAEYNGAYSTFSNMCTLNMMSCELDKTFMLAHEGACTETANDNFVSIQ</sequence>
<evidence type="ECO:0000256" key="3">
    <source>
        <dbReference type="ARBA" id="ARBA00023157"/>
    </source>
</evidence>
<feature type="chain" id="PRO_5009327856" description="Kazal-like domain-containing protein" evidence="4">
    <location>
        <begin position="20"/>
        <end position="198"/>
    </location>
</feature>
<dbReference type="Pfam" id="PF07648">
    <property type="entry name" value="Kazal_2"/>
    <property type="match status" value="2"/>
</dbReference>
<dbReference type="InterPro" id="IPR050653">
    <property type="entry name" value="Prot_Inhib_GrowthFact_Antg"/>
</dbReference>
<dbReference type="KEGG" id="scac:106089850"/>
<keyword evidence="2" id="KW-0722">Serine protease inhibitor</keyword>
<keyword evidence="3" id="KW-1015">Disulfide bond</keyword>
<dbReference type="GO" id="GO:0005576">
    <property type="term" value="C:extracellular region"/>
    <property type="evidence" value="ECO:0007669"/>
    <property type="project" value="TreeGrafter"/>
</dbReference>
<evidence type="ECO:0000256" key="1">
    <source>
        <dbReference type="ARBA" id="ARBA00022690"/>
    </source>
</evidence>
<dbReference type="AlphaFoldDB" id="A0A1I8Q7K7"/>